<evidence type="ECO:0000256" key="4">
    <source>
        <dbReference type="SAM" id="MobiDB-lite"/>
    </source>
</evidence>
<feature type="compositionally biased region" description="Polar residues" evidence="4">
    <location>
        <begin position="1"/>
        <end position="14"/>
    </location>
</feature>
<evidence type="ECO:0000313" key="5">
    <source>
        <dbReference type="EMBL" id="CAL5229929.1"/>
    </source>
</evidence>
<keyword evidence="2" id="KW-0813">Transport</keyword>
<dbReference type="PANTHER" id="PTHR13890:SF31">
    <property type="entry name" value="MAGNESIUM TRANSPORTER MRS2-2-RELATED"/>
    <property type="match status" value="1"/>
</dbReference>
<dbReference type="PANTHER" id="PTHR13890">
    <property type="entry name" value="RNA SPLICING PROTEIN MRS2, MITOCHONDRIAL"/>
    <property type="match status" value="1"/>
</dbReference>
<evidence type="ECO:0000256" key="3">
    <source>
        <dbReference type="SAM" id="Coils"/>
    </source>
</evidence>
<comment type="similarity">
    <text evidence="1 2">Belongs to the CorA metal ion transporter (MIT) (TC 1.A.35.5) family.</text>
</comment>
<accession>A0ABP1GH89</accession>
<organism evidence="5 6">
    <name type="scientific">Coccomyxa viridis</name>
    <dbReference type="NCBI Taxonomy" id="1274662"/>
    <lineage>
        <taxon>Eukaryota</taxon>
        <taxon>Viridiplantae</taxon>
        <taxon>Chlorophyta</taxon>
        <taxon>core chlorophytes</taxon>
        <taxon>Trebouxiophyceae</taxon>
        <taxon>Trebouxiophyceae incertae sedis</taxon>
        <taxon>Coccomyxaceae</taxon>
        <taxon>Coccomyxa</taxon>
    </lineage>
</organism>
<evidence type="ECO:0000256" key="1">
    <source>
        <dbReference type="ARBA" id="ARBA00007535"/>
    </source>
</evidence>
<gene>
    <name evidence="5" type="primary">g13355</name>
    <name evidence="5" type="ORF">VP750_LOCUS11835</name>
</gene>
<feature type="transmembrane region" description="Helical" evidence="2">
    <location>
        <begin position="364"/>
        <end position="387"/>
    </location>
</feature>
<feature type="region of interest" description="Disordered" evidence="4">
    <location>
        <begin position="1"/>
        <end position="20"/>
    </location>
</feature>
<comment type="function">
    <text evidence="2">Magnesium transporter that may mediate the influx of magnesium.</text>
</comment>
<reference evidence="5 6" key="1">
    <citation type="submission" date="2024-06" db="EMBL/GenBank/DDBJ databases">
        <authorList>
            <person name="Kraege A."/>
            <person name="Thomma B."/>
        </authorList>
    </citation>
    <scope>NUCLEOTIDE SEQUENCE [LARGE SCALE GENOMIC DNA]</scope>
</reference>
<evidence type="ECO:0000256" key="2">
    <source>
        <dbReference type="RuleBase" id="RU366041"/>
    </source>
</evidence>
<protein>
    <recommendedName>
        <fullName evidence="2">Magnesium transporter</fullName>
    </recommendedName>
</protein>
<keyword evidence="2" id="KW-1133">Transmembrane helix</keyword>
<comment type="subcellular location">
    <subcellularLocation>
        <location evidence="2">Membrane</location>
        <topology evidence="2">Multi-pass membrane protein</topology>
    </subcellularLocation>
</comment>
<keyword evidence="2" id="KW-0460">Magnesium</keyword>
<keyword evidence="2" id="KW-0812">Transmembrane</keyword>
<dbReference type="EMBL" id="CAXHTA020000021">
    <property type="protein sequence ID" value="CAL5229929.1"/>
    <property type="molecule type" value="Genomic_DNA"/>
</dbReference>
<dbReference type="Gene3D" id="1.20.58.340">
    <property type="entry name" value="Magnesium transport protein CorA, transmembrane region"/>
    <property type="match status" value="1"/>
</dbReference>
<dbReference type="CDD" id="cd12823">
    <property type="entry name" value="Mrs2_Mfm1p-like"/>
    <property type="match status" value="1"/>
</dbReference>
<feature type="coiled-coil region" evidence="3">
    <location>
        <begin position="212"/>
        <end position="239"/>
    </location>
</feature>
<keyword evidence="3" id="KW-0175">Coiled coil</keyword>
<keyword evidence="6" id="KW-1185">Reference proteome</keyword>
<sequence>MDYSKIENTPSTDSRGNKVPPRLLRDLKKLQSEVMQRMPEGPRQCLSIDRSGGTQLLTKDRHALVDDFDLPYRDLRVVDPTLPFAYPSDIILREKCIVLNLENIRQIIASDRTILFSVPDPADYEGETRWVFPTEDNYYVKDLIQRIEGTYRNGAYRAAIDKGLPFELRVLEGALEAVMQELGAEITELIDVAVPSLDALVTRVSRQELETVRSVKSSLEALRTRVQRIRRELETILDDDDDMADLYLTRRAEAERNRQQSLDLRRQSLAEQGLSGEVQAGDIGQAVDSPKGSWNGGMLDHRVAGAPVDPHSIEEAENIIESYLMQGDYLLSRLNLLKESVDDTEDLVNIELDQRRNALVALDLIVTVIAAGLTLIAAVAGICGMNLAPLPLSDSNAPFIGVTVGCCLAGILFVLAVFIWASKRRILVFIPRL</sequence>
<keyword evidence="2" id="KW-0472">Membrane</keyword>
<dbReference type="Proteomes" id="UP001497392">
    <property type="component" value="Unassembled WGS sequence"/>
</dbReference>
<evidence type="ECO:0000313" key="6">
    <source>
        <dbReference type="Proteomes" id="UP001497392"/>
    </source>
</evidence>
<keyword evidence="2" id="KW-0406">Ion transport</keyword>
<dbReference type="InterPro" id="IPR039204">
    <property type="entry name" value="MRS2-like"/>
</dbReference>
<dbReference type="Gene3D" id="2.40.128.330">
    <property type="match status" value="1"/>
</dbReference>
<proteinExistence type="inferred from homology"/>
<comment type="caution">
    <text evidence="5">The sequence shown here is derived from an EMBL/GenBank/DDBJ whole genome shotgun (WGS) entry which is preliminary data.</text>
</comment>
<dbReference type="Pfam" id="PF22099">
    <property type="entry name" value="MRS2-like"/>
    <property type="match status" value="1"/>
</dbReference>
<name>A0ABP1GH89_9CHLO</name>
<feature type="transmembrane region" description="Helical" evidence="2">
    <location>
        <begin position="399"/>
        <end position="421"/>
    </location>
</feature>